<dbReference type="CDD" id="cd09079">
    <property type="entry name" value="RgfB-like"/>
    <property type="match status" value="1"/>
</dbReference>
<dbReference type="PANTHER" id="PTHR15822:SF23">
    <property type="entry name" value="ENDONUCLEASE_EXONUCLEASE_PHOSPHATASE FAMILY PROTEIN"/>
    <property type="match status" value="1"/>
</dbReference>
<dbReference type="GO" id="GO:0016787">
    <property type="term" value="F:hydrolase activity"/>
    <property type="evidence" value="ECO:0007669"/>
    <property type="project" value="UniProtKB-KW"/>
</dbReference>
<reference evidence="3 4" key="1">
    <citation type="journal article" date="2015" name="Genome Announc.">
        <title>Expanding the biotechnology potential of lactobacilli through comparative genomics of 213 strains and associated genera.</title>
        <authorList>
            <person name="Sun Z."/>
            <person name="Harris H.M."/>
            <person name="McCann A."/>
            <person name="Guo C."/>
            <person name="Argimon S."/>
            <person name="Zhang W."/>
            <person name="Yang X."/>
            <person name="Jeffery I.B."/>
            <person name="Cooney J.C."/>
            <person name="Kagawa T.F."/>
            <person name="Liu W."/>
            <person name="Song Y."/>
            <person name="Salvetti E."/>
            <person name="Wrobel A."/>
            <person name="Rasinkangas P."/>
            <person name="Parkhill J."/>
            <person name="Rea M.C."/>
            <person name="O'Sullivan O."/>
            <person name="Ritari J."/>
            <person name="Douillard F.P."/>
            <person name="Paul Ross R."/>
            <person name="Yang R."/>
            <person name="Briner A.E."/>
            <person name="Felis G.E."/>
            <person name="de Vos W.M."/>
            <person name="Barrangou R."/>
            <person name="Klaenhammer T.R."/>
            <person name="Caufield P.W."/>
            <person name="Cui Y."/>
            <person name="Zhang H."/>
            <person name="O'Toole P.W."/>
        </authorList>
    </citation>
    <scope>NUCLEOTIDE SEQUENCE [LARGE SCALE GENOMIC DNA]</scope>
    <source>
        <strain evidence="3 4">DSM 20509</strain>
    </source>
</reference>
<evidence type="ECO:0000313" key="4">
    <source>
        <dbReference type="Proteomes" id="UP000051008"/>
    </source>
</evidence>
<dbReference type="InterPro" id="IPR051547">
    <property type="entry name" value="TDP2-like"/>
</dbReference>
<dbReference type="InterPro" id="IPR005135">
    <property type="entry name" value="Endo/exonuclease/phosphatase"/>
</dbReference>
<dbReference type="OrthoDB" id="9812537at2"/>
<dbReference type="Gene3D" id="3.60.10.10">
    <property type="entry name" value="Endonuclease/exonuclease/phosphatase"/>
    <property type="match status" value="1"/>
</dbReference>
<sequence>MKVMTLNTHSYIESQPLEKLAQIATYIKEENPDIVALQEINQLITSKEIEGDDYFCPLANQVPLHEDNFAYLLVSRLRELGLNYYWSYSYTHIGYDTYQEGLALLSKEKLISTEQVTSNPSYVGKLTRKILVGQTSQATFVVGHYSWAGKNGFDYEWAKTKAALKGQKQPLVIMGDFNNPPESSAHQQIREANLGLVDSFQVAAKRYGEHTVVKAIDGWQDNEGQLRIDYVYLSDTFKVSKYQVIFDGQTSPQVSDHFGILVEIE</sequence>
<organism evidence="3 4">
    <name type="scientific">Ligilactobacillus agilis DSM 20509</name>
    <dbReference type="NCBI Taxonomy" id="1423718"/>
    <lineage>
        <taxon>Bacteria</taxon>
        <taxon>Bacillati</taxon>
        <taxon>Bacillota</taxon>
        <taxon>Bacilli</taxon>
        <taxon>Lactobacillales</taxon>
        <taxon>Lactobacillaceae</taxon>
        <taxon>Ligilactobacillus</taxon>
    </lineage>
</organism>
<dbReference type="PANTHER" id="PTHR15822">
    <property type="entry name" value="TRAF AND TNF RECEPTOR-ASSOCIATED PROTEIN"/>
    <property type="match status" value="1"/>
</dbReference>
<feature type="domain" description="Endonuclease/exonuclease/phosphatase" evidence="2">
    <location>
        <begin position="4"/>
        <end position="257"/>
    </location>
</feature>
<accession>A0A0R2ARU8</accession>
<dbReference type="PATRIC" id="fig|1423718.3.peg.919"/>
<evidence type="ECO:0000313" key="3">
    <source>
        <dbReference type="EMBL" id="KRM65852.1"/>
    </source>
</evidence>
<name>A0A0R2ARU8_9LACO</name>
<keyword evidence="1" id="KW-0378">Hydrolase</keyword>
<dbReference type="InterPro" id="IPR036691">
    <property type="entry name" value="Endo/exonu/phosph_ase_sf"/>
</dbReference>
<evidence type="ECO:0000256" key="1">
    <source>
        <dbReference type="ARBA" id="ARBA00022801"/>
    </source>
</evidence>
<gene>
    <name evidence="3" type="ORF">FC14_GL000871</name>
</gene>
<dbReference type="AlphaFoldDB" id="A0A0R2ARU8"/>
<evidence type="ECO:0000259" key="2">
    <source>
        <dbReference type="Pfam" id="PF03372"/>
    </source>
</evidence>
<dbReference type="EMBL" id="AYYP01000010">
    <property type="protein sequence ID" value="KRM65852.1"/>
    <property type="molecule type" value="Genomic_DNA"/>
</dbReference>
<dbReference type="SUPFAM" id="SSF56219">
    <property type="entry name" value="DNase I-like"/>
    <property type="match status" value="1"/>
</dbReference>
<keyword evidence="4" id="KW-1185">Reference proteome</keyword>
<dbReference type="RefSeq" id="WP_056975902.1">
    <property type="nucleotide sequence ID" value="NZ_AYYP01000010.1"/>
</dbReference>
<dbReference type="GeneID" id="75137933"/>
<dbReference type="Proteomes" id="UP000051008">
    <property type="component" value="Unassembled WGS sequence"/>
</dbReference>
<comment type="caution">
    <text evidence="3">The sequence shown here is derived from an EMBL/GenBank/DDBJ whole genome shotgun (WGS) entry which is preliminary data.</text>
</comment>
<dbReference type="Pfam" id="PF03372">
    <property type="entry name" value="Exo_endo_phos"/>
    <property type="match status" value="1"/>
</dbReference>
<protein>
    <submittedName>
        <fullName evidence="3">RgfB protein</fullName>
    </submittedName>
</protein>
<proteinExistence type="predicted"/>